<organism evidence="1 2">
    <name type="scientific">Globodera pallida</name>
    <name type="common">Potato cyst nematode worm</name>
    <name type="synonym">Heterodera pallida</name>
    <dbReference type="NCBI Taxonomy" id="36090"/>
    <lineage>
        <taxon>Eukaryota</taxon>
        <taxon>Metazoa</taxon>
        <taxon>Ecdysozoa</taxon>
        <taxon>Nematoda</taxon>
        <taxon>Chromadorea</taxon>
        <taxon>Rhabditida</taxon>
        <taxon>Tylenchina</taxon>
        <taxon>Tylenchomorpha</taxon>
        <taxon>Tylenchoidea</taxon>
        <taxon>Heteroderidae</taxon>
        <taxon>Heteroderinae</taxon>
        <taxon>Globodera</taxon>
    </lineage>
</organism>
<protein>
    <submittedName>
        <fullName evidence="2">F-box domain-containing protein</fullName>
    </submittedName>
</protein>
<name>A0A183BU53_GLOPA</name>
<accession>A0A183BU53</accession>
<reference evidence="1" key="2">
    <citation type="submission" date="2014-05" db="EMBL/GenBank/DDBJ databases">
        <title>The genome and life-stage specific transcriptomes of Globodera pallida elucidate key aspects of plant parasitism by a cyst nematode.</title>
        <authorList>
            <person name="Cotton J.A."/>
            <person name="Lilley C.J."/>
            <person name="Jones L.M."/>
            <person name="Kikuchi T."/>
            <person name="Reid A.J."/>
            <person name="Thorpe P."/>
            <person name="Tsai I.J."/>
            <person name="Beasley H."/>
            <person name="Blok V."/>
            <person name="Cock P.J.A."/>
            <person name="Van den Akker S.E."/>
            <person name="Holroyd N."/>
            <person name="Hunt M."/>
            <person name="Mantelin S."/>
            <person name="Naghra H."/>
            <person name="Pain A."/>
            <person name="Palomares-Rius J.E."/>
            <person name="Zarowiecki M."/>
            <person name="Berriman M."/>
            <person name="Jones J.T."/>
            <person name="Urwin P.E."/>
        </authorList>
    </citation>
    <scope>NUCLEOTIDE SEQUENCE [LARGE SCALE GENOMIC DNA]</scope>
    <source>
        <strain evidence="1">Lindley</strain>
    </source>
</reference>
<reference evidence="1" key="1">
    <citation type="submission" date="2013-12" db="EMBL/GenBank/DDBJ databases">
        <authorList>
            <person name="Aslett M."/>
        </authorList>
    </citation>
    <scope>NUCLEOTIDE SEQUENCE [LARGE SCALE GENOMIC DNA]</scope>
    <source>
        <strain evidence="1">Lindley</strain>
    </source>
</reference>
<dbReference type="Proteomes" id="UP000050741">
    <property type="component" value="Unassembled WGS sequence"/>
</dbReference>
<proteinExistence type="predicted"/>
<reference evidence="2" key="3">
    <citation type="submission" date="2016-06" db="UniProtKB">
        <authorList>
            <consortium name="WormBaseParasite"/>
        </authorList>
    </citation>
    <scope>IDENTIFICATION</scope>
</reference>
<keyword evidence="1" id="KW-1185">Reference proteome</keyword>
<dbReference type="AlphaFoldDB" id="A0A183BU53"/>
<evidence type="ECO:0000313" key="2">
    <source>
        <dbReference type="WBParaSite" id="GPLIN_000413900"/>
    </source>
</evidence>
<sequence length="190" mass="22271">MSNAIALNISGEQQIRRRHLPLELQCELFSALPLEHASRLLLLSNGITNNCISRVRKQREKWQEFSDRRVNELVKRYHPWLPAEMRAIEKAHLKVNLEAQQKDILDEKKRLSHDRAWLSPWVGVNSVLRATGAVTRDGVMTELQNSIYHMHRYIERQVSGSKREFVDESRRTAQRCRSKCQSLNVRYRSG</sequence>
<evidence type="ECO:0000313" key="1">
    <source>
        <dbReference type="Proteomes" id="UP000050741"/>
    </source>
</evidence>
<dbReference type="WBParaSite" id="GPLIN_000413900">
    <property type="protein sequence ID" value="GPLIN_000413900"/>
    <property type="gene ID" value="GPLIN_000413900"/>
</dbReference>